<evidence type="ECO:0000313" key="2">
    <source>
        <dbReference type="Proteomes" id="UP001497497"/>
    </source>
</evidence>
<protein>
    <submittedName>
        <fullName evidence="1">Uncharacterized protein</fullName>
    </submittedName>
</protein>
<gene>
    <name evidence="1" type="ORF">GSLYS_00016408001</name>
</gene>
<sequence>ANVNPKFLISFNILRKNFNKDYIAHVVKEFSEAVVSDKEVTLLKIVSLLNTFDPDFKPIPVSCLDAILKEHPSRTTGDYKRNLNWEATLSQGVRVLLNLSSHQHTKGNARKSLRVFSKIIAQEILSRMKERT</sequence>
<dbReference type="PANTHER" id="PTHR16155">
    <property type="entry name" value="DED DOMAIN-CONTAINING PROTEIN"/>
    <property type="match status" value="1"/>
</dbReference>
<name>A0AAV2I7U3_LYMST</name>
<organism evidence="1 2">
    <name type="scientific">Lymnaea stagnalis</name>
    <name type="common">Great pond snail</name>
    <name type="synonym">Helix stagnalis</name>
    <dbReference type="NCBI Taxonomy" id="6523"/>
    <lineage>
        <taxon>Eukaryota</taxon>
        <taxon>Metazoa</taxon>
        <taxon>Spiralia</taxon>
        <taxon>Lophotrochozoa</taxon>
        <taxon>Mollusca</taxon>
        <taxon>Gastropoda</taxon>
        <taxon>Heterobranchia</taxon>
        <taxon>Euthyneura</taxon>
        <taxon>Panpulmonata</taxon>
        <taxon>Hygrophila</taxon>
        <taxon>Lymnaeoidea</taxon>
        <taxon>Lymnaeidae</taxon>
        <taxon>Lymnaea</taxon>
    </lineage>
</organism>
<keyword evidence="2" id="KW-1185">Reference proteome</keyword>
<feature type="non-terminal residue" evidence="1">
    <location>
        <position position="132"/>
    </location>
</feature>
<reference evidence="1 2" key="1">
    <citation type="submission" date="2024-04" db="EMBL/GenBank/DDBJ databases">
        <authorList>
            <consortium name="Genoscope - CEA"/>
            <person name="William W."/>
        </authorList>
    </citation>
    <scope>NUCLEOTIDE SEQUENCE [LARGE SCALE GENOMIC DNA]</scope>
</reference>
<comment type="caution">
    <text evidence="1">The sequence shown here is derived from an EMBL/GenBank/DDBJ whole genome shotgun (WGS) entry which is preliminary data.</text>
</comment>
<accession>A0AAV2I7U3</accession>
<dbReference type="AlphaFoldDB" id="A0AAV2I7U3"/>
<proteinExistence type="predicted"/>
<dbReference type="Proteomes" id="UP001497497">
    <property type="component" value="Unassembled WGS sequence"/>
</dbReference>
<evidence type="ECO:0000313" key="1">
    <source>
        <dbReference type="EMBL" id="CAL1542874.1"/>
    </source>
</evidence>
<dbReference type="EMBL" id="CAXITT010000511">
    <property type="protein sequence ID" value="CAL1542874.1"/>
    <property type="molecule type" value="Genomic_DNA"/>
</dbReference>
<feature type="non-terminal residue" evidence="1">
    <location>
        <position position="1"/>
    </location>
</feature>
<dbReference type="GO" id="GO:0005737">
    <property type="term" value="C:cytoplasm"/>
    <property type="evidence" value="ECO:0007669"/>
    <property type="project" value="TreeGrafter"/>
</dbReference>
<dbReference type="PANTHER" id="PTHR16155:SF19">
    <property type="entry name" value="DED DOMAIN-CONTAINING PROTEIN"/>
    <property type="match status" value="1"/>
</dbReference>